<protein>
    <submittedName>
        <fullName evidence="1">Uncharacterized protein</fullName>
    </submittedName>
</protein>
<sequence length="105" mass="11971">MLKARNEPLKKYDVTLTAHYRKTVCVYAESPEQAKEKTKIILFDTDLINFTDDDFVCGEADITEQSENGLDGAGENTLQENEDCSDCPYFCPVCGECMYEDDYEE</sequence>
<name>K1U4I4_9ZZZZ</name>
<gene>
    <name evidence="1" type="ORF">LEA_09842</name>
</gene>
<organism evidence="1">
    <name type="scientific">human gut metagenome</name>
    <dbReference type="NCBI Taxonomy" id="408170"/>
    <lineage>
        <taxon>unclassified sequences</taxon>
        <taxon>metagenomes</taxon>
        <taxon>organismal metagenomes</taxon>
    </lineage>
</organism>
<dbReference type="AlphaFoldDB" id="K1U4I4"/>
<proteinExistence type="predicted"/>
<evidence type="ECO:0000313" key="1">
    <source>
        <dbReference type="EMBL" id="EKC66381.1"/>
    </source>
</evidence>
<accession>K1U4I4</accession>
<dbReference type="EMBL" id="AJWY01006608">
    <property type="protein sequence ID" value="EKC66381.1"/>
    <property type="molecule type" value="Genomic_DNA"/>
</dbReference>
<reference evidence="1" key="1">
    <citation type="journal article" date="2013" name="Environ. Microbiol.">
        <title>Microbiota from the distal guts of lean and obese adolescents exhibit partial functional redundancy besides clear differences in community structure.</title>
        <authorList>
            <person name="Ferrer M."/>
            <person name="Ruiz A."/>
            <person name="Lanza F."/>
            <person name="Haange S.B."/>
            <person name="Oberbach A."/>
            <person name="Till H."/>
            <person name="Bargiela R."/>
            <person name="Campoy C."/>
            <person name="Segura M.T."/>
            <person name="Richter M."/>
            <person name="von Bergen M."/>
            <person name="Seifert J."/>
            <person name="Suarez A."/>
        </authorList>
    </citation>
    <scope>NUCLEOTIDE SEQUENCE</scope>
</reference>
<comment type="caution">
    <text evidence="1">The sequence shown here is derived from an EMBL/GenBank/DDBJ whole genome shotgun (WGS) entry which is preliminary data.</text>
</comment>